<dbReference type="OrthoDB" id="2995911at2759"/>
<reference evidence="1" key="1">
    <citation type="submission" date="2020-11" db="EMBL/GenBank/DDBJ databases">
        <authorList>
            <consortium name="DOE Joint Genome Institute"/>
            <person name="Ahrendt S."/>
            <person name="Riley R."/>
            <person name="Andreopoulos W."/>
            <person name="Labutti K."/>
            <person name="Pangilinan J."/>
            <person name="Ruiz-Duenas F.J."/>
            <person name="Barrasa J.M."/>
            <person name="Sanchez-Garcia M."/>
            <person name="Camarero S."/>
            <person name="Miyauchi S."/>
            <person name="Serrano A."/>
            <person name="Linde D."/>
            <person name="Babiker R."/>
            <person name="Drula E."/>
            <person name="Ayuso-Fernandez I."/>
            <person name="Pacheco R."/>
            <person name="Padilla G."/>
            <person name="Ferreira P."/>
            <person name="Barriuso J."/>
            <person name="Kellner H."/>
            <person name="Castanera R."/>
            <person name="Alfaro M."/>
            <person name="Ramirez L."/>
            <person name="Pisabarro A.G."/>
            <person name="Kuo A."/>
            <person name="Tritt A."/>
            <person name="Lipzen A."/>
            <person name="He G."/>
            <person name="Yan M."/>
            <person name="Ng V."/>
            <person name="Cullen D."/>
            <person name="Martin F."/>
            <person name="Rosso M.-N."/>
            <person name="Henrissat B."/>
            <person name="Hibbett D."/>
            <person name="Martinez A.T."/>
            <person name="Grigoriev I.V."/>
        </authorList>
    </citation>
    <scope>NUCLEOTIDE SEQUENCE</scope>
    <source>
        <strain evidence="1">MF-IS2</strain>
    </source>
</reference>
<name>A0A9P6BXG1_9AGAR</name>
<keyword evidence="2" id="KW-1185">Reference proteome</keyword>
<proteinExistence type="predicted"/>
<gene>
    <name evidence="1" type="ORF">P691DRAFT_371489</name>
</gene>
<sequence length="392" mass="44917">MTKLLKLIDVPALPNDVLRLVFEEAIRQDTRKAVKYTLISQLVRNWAETCLYEDVRLYSEKSLRRFLRTLETSTKPKLFFATRVKSLAFAYDIHDFERTARILSVCSGVENLTIWVIPSPNSTDVQLDVSFPHDTDVSELLYHTSPHLEIHHGHPQQLHTALHTFAHHLRPRRLALLIDKPFLCPTTTQAPHLAWTTAHSSPNFSLGLFSTITHLTIVNRWTEWSTWAWARNGSASPHEVGKRLMSRNFFSSMDPSASHQGNRKLAERVGHPLARILLSPELNPRLHVLLCILSFDDTPCFTARSIKEETASNLSILNDELEIPSTQLANLGLDSTDGCLGDPRLVFAYDREPFREREAGSYKVWNMWKRAEEIVRLQKHVGEVYDPIVFEL</sequence>
<dbReference type="AlphaFoldDB" id="A0A9P6BXG1"/>
<accession>A0A9P6BXG1</accession>
<protein>
    <submittedName>
        <fullName evidence="1">Uncharacterized protein</fullName>
    </submittedName>
</protein>
<comment type="caution">
    <text evidence="1">The sequence shown here is derived from an EMBL/GenBank/DDBJ whole genome shotgun (WGS) entry which is preliminary data.</text>
</comment>
<dbReference type="Proteomes" id="UP000807342">
    <property type="component" value="Unassembled WGS sequence"/>
</dbReference>
<evidence type="ECO:0000313" key="2">
    <source>
        <dbReference type="Proteomes" id="UP000807342"/>
    </source>
</evidence>
<organism evidence="1 2">
    <name type="scientific">Macrolepiota fuliginosa MF-IS2</name>
    <dbReference type="NCBI Taxonomy" id="1400762"/>
    <lineage>
        <taxon>Eukaryota</taxon>
        <taxon>Fungi</taxon>
        <taxon>Dikarya</taxon>
        <taxon>Basidiomycota</taxon>
        <taxon>Agaricomycotina</taxon>
        <taxon>Agaricomycetes</taxon>
        <taxon>Agaricomycetidae</taxon>
        <taxon>Agaricales</taxon>
        <taxon>Agaricineae</taxon>
        <taxon>Agaricaceae</taxon>
        <taxon>Macrolepiota</taxon>
    </lineage>
</organism>
<dbReference type="EMBL" id="MU151417">
    <property type="protein sequence ID" value="KAF9443976.1"/>
    <property type="molecule type" value="Genomic_DNA"/>
</dbReference>
<evidence type="ECO:0000313" key="1">
    <source>
        <dbReference type="EMBL" id="KAF9443976.1"/>
    </source>
</evidence>